<organism evidence="3 4">
    <name type="scientific">Mycobacterium stomatepiae</name>
    <dbReference type="NCBI Taxonomy" id="470076"/>
    <lineage>
        <taxon>Bacteria</taxon>
        <taxon>Bacillati</taxon>
        <taxon>Actinomycetota</taxon>
        <taxon>Actinomycetes</taxon>
        <taxon>Mycobacteriales</taxon>
        <taxon>Mycobacteriaceae</taxon>
        <taxon>Mycobacterium</taxon>
        <taxon>Mycobacterium simiae complex</taxon>
    </lineage>
</organism>
<dbReference type="RefSeq" id="WP_163794079.1">
    <property type="nucleotide sequence ID" value="NZ_AP022587.1"/>
</dbReference>
<accession>A0A7I7QHB1</accession>
<evidence type="ECO:0000313" key="3">
    <source>
        <dbReference type="EMBL" id="BBY25723.1"/>
    </source>
</evidence>
<dbReference type="Gene3D" id="3.20.20.30">
    <property type="entry name" value="Luciferase-like domain"/>
    <property type="match status" value="1"/>
</dbReference>
<dbReference type="KEGG" id="msto:MSTO_59280"/>
<evidence type="ECO:0000256" key="1">
    <source>
        <dbReference type="ARBA" id="ARBA00023002"/>
    </source>
</evidence>
<dbReference type="Pfam" id="PF00296">
    <property type="entry name" value="Bac_luciferase"/>
    <property type="match status" value="1"/>
</dbReference>
<evidence type="ECO:0000259" key="2">
    <source>
        <dbReference type="Pfam" id="PF00296"/>
    </source>
</evidence>
<dbReference type="InterPro" id="IPR011251">
    <property type="entry name" value="Luciferase-like_dom"/>
</dbReference>
<dbReference type="SUPFAM" id="SSF51679">
    <property type="entry name" value="Bacterial luciferase-like"/>
    <property type="match status" value="1"/>
</dbReference>
<dbReference type="InterPro" id="IPR050564">
    <property type="entry name" value="F420-G6PD/mer"/>
</dbReference>
<dbReference type="AlphaFoldDB" id="A0A7I7QHB1"/>
<keyword evidence="1" id="KW-0560">Oxidoreductase</keyword>
<dbReference type="Proteomes" id="UP000467130">
    <property type="component" value="Chromosome"/>
</dbReference>
<name>A0A7I7QHB1_9MYCO</name>
<proteinExistence type="predicted"/>
<reference evidence="3 4" key="1">
    <citation type="journal article" date="2019" name="Emerg. Microbes Infect.">
        <title>Comprehensive subspecies identification of 175 nontuberculous mycobacteria species based on 7547 genomic profiles.</title>
        <authorList>
            <person name="Matsumoto Y."/>
            <person name="Kinjo T."/>
            <person name="Motooka D."/>
            <person name="Nabeya D."/>
            <person name="Jung N."/>
            <person name="Uechi K."/>
            <person name="Horii T."/>
            <person name="Iida T."/>
            <person name="Fujita J."/>
            <person name="Nakamura S."/>
        </authorList>
    </citation>
    <scope>NUCLEOTIDE SEQUENCE [LARGE SCALE GENOMIC DNA]</scope>
    <source>
        <strain evidence="3 4">JCM 17783</strain>
    </source>
</reference>
<dbReference type="InterPro" id="IPR036661">
    <property type="entry name" value="Luciferase-like_sf"/>
</dbReference>
<sequence>MSRSVELGVNYWPSRYLPPQAGAEFASQLEATGVVDWFQTWDQLVSFLPQALWRPDVTPMARLTADCDSYYNAAMVAVLAANATTRLNITTTLDAVRNGPAELLQQMLTLAAATPATVALQFAAGELKQCKPFGWKRSQGLARMEDIFVIVRKMLASDGLIDHEGKHWTYDGAWIGSHFPKVPKLWALGGGPQLIDIATSHADGFISMVPSAFASPDQWASQVDEIRAQLERKDRDPQAFTCGFWPFVLLYQNEDQRERLVNNPITKWMTAAFGRLHHGAWKAEGIDLIFPEDWHYALRMLPHQMSRAEVDDVVARVTPEMIEKSWLMGTPEEVATQLRPWVDAGADYIAPSDLAPSIMEPEEQPEVLAAMIQLCAELRVGSGAAVGT</sequence>
<dbReference type="PANTHER" id="PTHR43244">
    <property type="match status" value="1"/>
</dbReference>
<keyword evidence="4" id="KW-1185">Reference proteome</keyword>
<dbReference type="GO" id="GO:0016705">
    <property type="term" value="F:oxidoreductase activity, acting on paired donors, with incorporation or reduction of molecular oxygen"/>
    <property type="evidence" value="ECO:0007669"/>
    <property type="project" value="InterPro"/>
</dbReference>
<protein>
    <submittedName>
        <fullName evidence="3">LLM class flavin-dependent oxidoreductase</fullName>
    </submittedName>
</protein>
<evidence type="ECO:0000313" key="4">
    <source>
        <dbReference type="Proteomes" id="UP000467130"/>
    </source>
</evidence>
<gene>
    <name evidence="3" type="ORF">MSTO_59280</name>
</gene>
<feature type="domain" description="Luciferase-like" evidence="2">
    <location>
        <begin position="71"/>
        <end position="347"/>
    </location>
</feature>
<dbReference type="PANTHER" id="PTHR43244:SF1">
    <property type="entry name" value="5,10-METHYLENETETRAHYDROMETHANOPTERIN REDUCTASE"/>
    <property type="match status" value="1"/>
</dbReference>
<dbReference type="EMBL" id="AP022587">
    <property type="protein sequence ID" value="BBY25723.1"/>
    <property type="molecule type" value="Genomic_DNA"/>
</dbReference>